<dbReference type="SUPFAM" id="SSF117281">
    <property type="entry name" value="Kelch motif"/>
    <property type="match status" value="2"/>
</dbReference>
<dbReference type="AlphaFoldDB" id="A0A2P5WQ87"/>
<dbReference type="Gene3D" id="2.120.10.80">
    <property type="entry name" value="Kelch-type beta propeller"/>
    <property type="match status" value="2"/>
</dbReference>
<accession>A0A2P5WQ87</accession>
<dbReference type="PANTHER" id="PTHR24414:SF199">
    <property type="entry name" value="F-BOX_KELCH-REPEAT PROTEIN SKIP6-LIKE"/>
    <property type="match status" value="1"/>
</dbReference>
<protein>
    <submittedName>
        <fullName evidence="1">Uncharacterized protein</fullName>
    </submittedName>
</protein>
<dbReference type="EMBL" id="KZ666839">
    <property type="protein sequence ID" value="PPR93245.1"/>
    <property type="molecule type" value="Genomic_DNA"/>
</dbReference>
<dbReference type="Proteomes" id="UP000239757">
    <property type="component" value="Unassembled WGS sequence"/>
</dbReference>
<dbReference type="OrthoDB" id="935257at2759"/>
<sequence>MSGDTSDSFSYFDGREPDELIRALFGKYPGTDGEITHGLHFIDLESNKVFIRAMPPDAPSCSTAVACGNHVNVIGGIRENDANFRGYDGVNDVFQLDLKDLERGWRKTTSMLFPRAFPLVLAAEGKIYVFEYWGSESFGEVYDISRDIWEPLSPPPEDIDLCVPVLDSSRSRILVHCHASDTLYAYYYDRKSWVCLEQKFCYWSDSATIVDDVLYTLIHNYSCKFRSLEAYNLLDKKHLPVKWSSEFSVAPPLGSTLYRLGNGKLISGWVNHIHKRFEYIRFNIWCNEQGGIHAAAEHQSAITGLGNHVYILGGISRTDATFGGYDDVNDVFQLDWKDLEQGKIYVFEQLGFESFGEVYDISGDIWEPLSPPPEAIASNPVLDSSRSQILVHCHVNDSLYAYYYDRLSWNVLVHGVESRPMLMVKRDFEDAVNYFG</sequence>
<gene>
    <name evidence="1" type="ORF">GOBAR_AA27430</name>
</gene>
<dbReference type="InterPro" id="IPR015915">
    <property type="entry name" value="Kelch-typ_b-propeller"/>
</dbReference>
<dbReference type="InterPro" id="IPR050354">
    <property type="entry name" value="F-box/kelch-repeat_ARATH"/>
</dbReference>
<name>A0A2P5WQ87_GOSBA</name>
<evidence type="ECO:0000313" key="2">
    <source>
        <dbReference type="Proteomes" id="UP000239757"/>
    </source>
</evidence>
<reference evidence="1 2" key="1">
    <citation type="submission" date="2015-01" db="EMBL/GenBank/DDBJ databases">
        <title>Genome of allotetraploid Gossypium barbadense reveals genomic plasticity and fiber elongation in cotton evolution.</title>
        <authorList>
            <person name="Chen X."/>
            <person name="Liu X."/>
            <person name="Zhao B."/>
            <person name="Zheng H."/>
            <person name="Hu Y."/>
            <person name="Lu G."/>
            <person name="Yang C."/>
            <person name="Chen J."/>
            <person name="Shan C."/>
            <person name="Zhang L."/>
            <person name="Zhou Y."/>
            <person name="Wang L."/>
            <person name="Guo W."/>
            <person name="Bai Y."/>
            <person name="Ruan J."/>
            <person name="Shangguan X."/>
            <person name="Mao Y."/>
            <person name="Jiang J."/>
            <person name="Zhu Y."/>
            <person name="Lei J."/>
            <person name="Kang H."/>
            <person name="Chen S."/>
            <person name="He X."/>
            <person name="Wang R."/>
            <person name="Wang Y."/>
            <person name="Chen J."/>
            <person name="Wang L."/>
            <person name="Yu S."/>
            <person name="Wang B."/>
            <person name="Wei J."/>
            <person name="Song S."/>
            <person name="Lu X."/>
            <person name="Gao Z."/>
            <person name="Gu W."/>
            <person name="Deng X."/>
            <person name="Ma D."/>
            <person name="Wang S."/>
            <person name="Liang W."/>
            <person name="Fang L."/>
            <person name="Cai C."/>
            <person name="Zhu X."/>
            <person name="Zhou B."/>
            <person name="Zhang Y."/>
            <person name="Chen Z."/>
            <person name="Xu S."/>
            <person name="Zhu R."/>
            <person name="Wang S."/>
            <person name="Zhang T."/>
            <person name="Zhao G."/>
        </authorList>
    </citation>
    <scope>NUCLEOTIDE SEQUENCE [LARGE SCALE GENOMIC DNA]</scope>
    <source>
        <strain evidence="2">cv. Xinhai21</strain>
        <tissue evidence="1">Leaf</tissue>
    </source>
</reference>
<organism evidence="1 2">
    <name type="scientific">Gossypium barbadense</name>
    <name type="common">Sea Island cotton</name>
    <name type="synonym">Hibiscus barbadensis</name>
    <dbReference type="NCBI Taxonomy" id="3634"/>
    <lineage>
        <taxon>Eukaryota</taxon>
        <taxon>Viridiplantae</taxon>
        <taxon>Streptophyta</taxon>
        <taxon>Embryophyta</taxon>
        <taxon>Tracheophyta</taxon>
        <taxon>Spermatophyta</taxon>
        <taxon>Magnoliopsida</taxon>
        <taxon>eudicotyledons</taxon>
        <taxon>Gunneridae</taxon>
        <taxon>Pentapetalae</taxon>
        <taxon>rosids</taxon>
        <taxon>malvids</taxon>
        <taxon>Malvales</taxon>
        <taxon>Malvaceae</taxon>
        <taxon>Malvoideae</taxon>
        <taxon>Gossypium</taxon>
    </lineage>
</organism>
<dbReference type="PANTHER" id="PTHR24414">
    <property type="entry name" value="F-BOX/KELCH-REPEAT PROTEIN SKIP4"/>
    <property type="match status" value="1"/>
</dbReference>
<evidence type="ECO:0000313" key="1">
    <source>
        <dbReference type="EMBL" id="PPR93245.1"/>
    </source>
</evidence>
<proteinExistence type="predicted"/>